<reference evidence="2" key="1">
    <citation type="submission" date="2023-01" db="EMBL/GenBank/DDBJ databases">
        <title>The chitinases involved in constricting ring structure development in the nematode-trapping fungus Drechslerella dactyloides.</title>
        <authorList>
            <person name="Wang R."/>
            <person name="Zhang L."/>
            <person name="Tang P."/>
            <person name="Li S."/>
            <person name="Liang L."/>
        </authorList>
    </citation>
    <scope>NUCLEOTIDE SEQUENCE</scope>
    <source>
        <strain evidence="2">YMF1.00031</strain>
    </source>
</reference>
<proteinExistence type="predicted"/>
<evidence type="ECO:0000256" key="1">
    <source>
        <dbReference type="SAM" id="MobiDB-lite"/>
    </source>
</evidence>
<dbReference type="Proteomes" id="UP001221413">
    <property type="component" value="Unassembled WGS sequence"/>
</dbReference>
<feature type="compositionally biased region" description="Polar residues" evidence="1">
    <location>
        <begin position="204"/>
        <end position="214"/>
    </location>
</feature>
<gene>
    <name evidence="2" type="ORF">Dda_4135</name>
</gene>
<keyword evidence="3" id="KW-1185">Reference proteome</keyword>
<name>A0AAD6J1I5_DREDA</name>
<sequence>MPLSRTHAIIFVGTAPSDMNGAYNFVTALKSCFSISIIPHIYSTYSRDKLFDLLSPRLDQPPDYALAVGDPNSQGAWDLNNGLPSSPPLYMPSRQDLKDMLEIVRPYYQCVGGPDSKLELRKAVHEASEKLDIGDKLVLIIIAQAVHTSGCIVLGRLITNLDIWEYIEWLPIKCTAMLAIISSGSDARQLKPSPIFCNPDDDTQGNGPNTNSQLSHDRPPATYGLDVYTVARFEVLKVLGQRHAEHIRLHVRDWGNKAGFGDVMRDYNPIKLAPWSYSMINWEFINSVPQVFETLLETHINVSRFESSIFGKFVDKLSVGKRSNCRTRLYLPIYYFERKLDEIPSGDGSSTFPLKSVMIRVVEQWRSFNNFDPTGNNAPFLFQRRVEETLRFLERTDLRVEAFIQGSFKSGVFHRITAQGLELDPLTEDAVVKLFASRSSQFRSVIMPPKDVDSITLEYFTQAKRLARLIEVSSRQYEWFDSEKFLQYMQENL</sequence>
<evidence type="ECO:0000313" key="2">
    <source>
        <dbReference type="EMBL" id="KAJ6261465.1"/>
    </source>
</evidence>
<protein>
    <submittedName>
        <fullName evidence="2">Uncharacterized protein</fullName>
    </submittedName>
</protein>
<dbReference type="AlphaFoldDB" id="A0AAD6J1I5"/>
<organism evidence="2 3">
    <name type="scientific">Drechslerella dactyloides</name>
    <name type="common">Nematode-trapping fungus</name>
    <name type="synonym">Arthrobotrys dactyloides</name>
    <dbReference type="NCBI Taxonomy" id="74499"/>
    <lineage>
        <taxon>Eukaryota</taxon>
        <taxon>Fungi</taxon>
        <taxon>Dikarya</taxon>
        <taxon>Ascomycota</taxon>
        <taxon>Pezizomycotina</taxon>
        <taxon>Orbiliomycetes</taxon>
        <taxon>Orbiliales</taxon>
        <taxon>Orbiliaceae</taxon>
        <taxon>Drechslerella</taxon>
    </lineage>
</organism>
<dbReference type="EMBL" id="JAQGDS010000004">
    <property type="protein sequence ID" value="KAJ6261465.1"/>
    <property type="molecule type" value="Genomic_DNA"/>
</dbReference>
<feature type="region of interest" description="Disordered" evidence="1">
    <location>
        <begin position="192"/>
        <end position="218"/>
    </location>
</feature>
<comment type="caution">
    <text evidence="2">The sequence shown here is derived from an EMBL/GenBank/DDBJ whole genome shotgun (WGS) entry which is preliminary data.</text>
</comment>
<accession>A0AAD6J1I5</accession>
<evidence type="ECO:0000313" key="3">
    <source>
        <dbReference type="Proteomes" id="UP001221413"/>
    </source>
</evidence>